<keyword evidence="1" id="KW-0732">Signal</keyword>
<gene>
    <name evidence="2" type="ORF">DmAi_21090</name>
</gene>
<dbReference type="Proteomes" id="UP000548726">
    <property type="component" value="Unassembled WGS sequence"/>
</dbReference>
<feature type="chain" id="PRO_5028338687" description="Twin-arginine translocation pathway signal" evidence="1">
    <location>
        <begin position="28"/>
        <end position="143"/>
    </location>
</feature>
<dbReference type="OrthoDB" id="7225332at2"/>
<dbReference type="RefSeq" id="WP_086654525.1">
    <property type="nucleotide sequence ID" value="NZ_BLJP01000008.1"/>
</dbReference>
<evidence type="ECO:0000313" key="2">
    <source>
        <dbReference type="EMBL" id="GFE94050.1"/>
    </source>
</evidence>
<dbReference type="InterPro" id="IPR006311">
    <property type="entry name" value="TAT_signal"/>
</dbReference>
<proteinExistence type="predicted"/>
<sequence length="143" mass="15166">MSRPSVSRRRVLGASLAATAAAVPAVASTRTAPGPDALLLDALARYWQAERAILAMEAVREPPLKSLEYPVWEAKFDALIADRAQAIGQLSGIRAVTTEGWQAKAQVVERCLPSSVRWDDGGMQTPEILLAMSLARDVAGGAA</sequence>
<comment type="caution">
    <text evidence="2">The sequence shown here is derived from an EMBL/GenBank/DDBJ whole genome shotgun (WGS) entry which is preliminary data.</text>
</comment>
<feature type="signal peptide" evidence="1">
    <location>
        <begin position="1"/>
        <end position="27"/>
    </location>
</feature>
<reference evidence="2 3" key="1">
    <citation type="journal article" date="2020" name="Cell Rep.">
        <title>Local necrotic cells trigger systemic immune activation via gut microbiome dysbiosis in Drosophila.</title>
        <authorList>
            <person name="Kosakamoto H."/>
            <person name="Yamauchi T."/>
            <person name="Akuzawa-Tokita Y."/>
            <person name="Nishimura K."/>
            <person name="Soga T."/>
            <person name="Murakami T."/>
            <person name="Mori H."/>
            <person name="Yamamoto K."/>
            <person name="Miyazaki R."/>
            <person name="Koto A."/>
            <person name="Miura M."/>
            <person name="Obata F."/>
        </authorList>
    </citation>
    <scope>NUCLEOTIDE SEQUENCE [LARGE SCALE GENOMIC DNA]</scope>
    <source>
        <strain evidence="2 3">Ai</strain>
    </source>
</reference>
<evidence type="ECO:0000256" key="1">
    <source>
        <dbReference type="SAM" id="SignalP"/>
    </source>
</evidence>
<protein>
    <recommendedName>
        <fullName evidence="4">Twin-arginine translocation pathway signal</fullName>
    </recommendedName>
</protein>
<name>A0A6V8I8Z5_9PROT</name>
<keyword evidence="3" id="KW-1185">Reference proteome</keyword>
<dbReference type="EMBL" id="BLJP01000008">
    <property type="protein sequence ID" value="GFE94050.1"/>
    <property type="molecule type" value="Genomic_DNA"/>
</dbReference>
<evidence type="ECO:0008006" key="4">
    <source>
        <dbReference type="Google" id="ProtNLM"/>
    </source>
</evidence>
<organism evidence="2 3">
    <name type="scientific">Acetobacter persici</name>
    <dbReference type="NCBI Taxonomy" id="1076596"/>
    <lineage>
        <taxon>Bacteria</taxon>
        <taxon>Pseudomonadati</taxon>
        <taxon>Pseudomonadota</taxon>
        <taxon>Alphaproteobacteria</taxon>
        <taxon>Acetobacterales</taxon>
        <taxon>Acetobacteraceae</taxon>
        <taxon>Acetobacter</taxon>
    </lineage>
</organism>
<dbReference type="PROSITE" id="PS51318">
    <property type="entry name" value="TAT"/>
    <property type="match status" value="1"/>
</dbReference>
<accession>A0A6V8I8Z5</accession>
<dbReference type="AlphaFoldDB" id="A0A6V8I8Z5"/>
<evidence type="ECO:0000313" key="3">
    <source>
        <dbReference type="Proteomes" id="UP000548726"/>
    </source>
</evidence>